<keyword evidence="3" id="KW-0812">Transmembrane</keyword>
<feature type="domain" description="EamA" evidence="5">
    <location>
        <begin position="131"/>
        <end position="213"/>
    </location>
</feature>
<keyword evidence="3" id="KW-0472">Membrane</keyword>
<feature type="transmembrane region" description="Helical" evidence="3">
    <location>
        <begin position="39"/>
        <end position="57"/>
    </location>
</feature>
<dbReference type="AlphaFoldDB" id="A0A5N6QER8"/>
<accession>A0A5N6QER8</accession>
<name>A0A5N6QER8_9ROSI</name>
<keyword evidence="7" id="KW-1185">Reference proteome</keyword>
<evidence type="ECO:0000256" key="1">
    <source>
        <dbReference type="ARBA" id="ARBA00004141"/>
    </source>
</evidence>
<evidence type="ECO:0000313" key="6">
    <source>
        <dbReference type="EMBL" id="KAE7997677.1"/>
    </source>
</evidence>
<dbReference type="Proteomes" id="UP000327013">
    <property type="component" value="Chromosome 1"/>
</dbReference>
<keyword evidence="3" id="KW-1133">Transmembrane helix</keyword>
<keyword evidence="4" id="KW-0732">Signal</keyword>
<comment type="similarity">
    <text evidence="2">Belongs to the drug/metabolite transporter (DMT) superfamily. Plant drug/metabolite exporter (P-DME) (TC 2.A.7.4) family.</text>
</comment>
<dbReference type="PANTHER" id="PTHR23051">
    <property type="entry name" value="SOLUTE CARRIER FAMILY 35, MEMBER F5"/>
    <property type="match status" value="1"/>
</dbReference>
<dbReference type="SUPFAM" id="SSF103481">
    <property type="entry name" value="Multidrug resistance efflux transporter EmrE"/>
    <property type="match status" value="1"/>
</dbReference>
<dbReference type="GO" id="GO:0016020">
    <property type="term" value="C:membrane"/>
    <property type="evidence" value="ECO:0007669"/>
    <property type="project" value="InterPro"/>
</dbReference>
<feature type="transmembrane region" description="Helical" evidence="3">
    <location>
        <begin position="234"/>
        <end position="253"/>
    </location>
</feature>
<feature type="transmembrane region" description="Helical" evidence="3">
    <location>
        <begin position="289"/>
        <end position="312"/>
    </location>
</feature>
<evidence type="ECO:0000313" key="7">
    <source>
        <dbReference type="Proteomes" id="UP000327013"/>
    </source>
</evidence>
<organism evidence="6 7">
    <name type="scientific">Carpinus fangiana</name>
    <dbReference type="NCBI Taxonomy" id="176857"/>
    <lineage>
        <taxon>Eukaryota</taxon>
        <taxon>Viridiplantae</taxon>
        <taxon>Streptophyta</taxon>
        <taxon>Embryophyta</taxon>
        <taxon>Tracheophyta</taxon>
        <taxon>Spermatophyta</taxon>
        <taxon>Magnoliopsida</taxon>
        <taxon>eudicotyledons</taxon>
        <taxon>Gunneridae</taxon>
        <taxon>Pentapetalae</taxon>
        <taxon>rosids</taxon>
        <taxon>fabids</taxon>
        <taxon>Fagales</taxon>
        <taxon>Betulaceae</taxon>
        <taxon>Carpinus</taxon>
    </lineage>
</organism>
<dbReference type="Pfam" id="PF00892">
    <property type="entry name" value="EamA"/>
    <property type="match status" value="1"/>
</dbReference>
<feature type="transmembrane region" description="Helical" evidence="3">
    <location>
        <begin position="265"/>
        <end position="283"/>
    </location>
</feature>
<dbReference type="InterPro" id="IPR037185">
    <property type="entry name" value="EmrE-like"/>
</dbReference>
<evidence type="ECO:0000256" key="3">
    <source>
        <dbReference type="SAM" id="Phobius"/>
    </source>
</evidence>
<feature type="transmembrane region" description="Helical" evidence="3">
    <location>
        <begin position="196"/>
        <end position="214"/>
    </location>
</feature>
<dbReference type="InterPro" id="IPR000620">
    <property type="entry name" value="EamA_dom"/>
</dbReference>
<feature type="transmembrane region" description="Helical" evidence="3">
    <location>
        <begin position="141"/>
        <end position="163"/>
    </location>
</feature>
<dbReference type="EMBL" id="CM017321">
    <property type="protein sequence ID" value="KAE7997677.1"/>
    <property type="molecule type" value="Genomic_DNA"/>
</dbReference>
<comment type="subcellular location">
    <subcellularLocation>
        <location evidence="1">Membrane</location>
        <topology evidence="1">Multi-pass membrane protein</topology>
    </subcellularLocation>
</comment>
<evidence type="ECO:0000256" key="4">
    <source>
        <dbReference type="SAM" id="SignalP"/>
    </source>
</evidence>
<feature type="signal peptide" evidence="4">
    <location>
        <begin position="1"/>
        <end position="23"/>
    </location>
</feature>
<proteinExistence type="inferred from homology"/>
<protein>
    <recommendedName>
        <fullName evidence="5">EamA domain-containing protein</fullName>
    </recommendedName>
</protein>
<reference evidence="6 7" key="1">
    <citation type="submission" date="2019-06" db="EMBL/GenBank/DDBJ databases">
        <title>A chromosomal-level reference genome of Carpinus fangiana (Coryloideae, Betulaceae).</title>
        <authorList>
            <person name="Yang X."/>
            <person name="Wang Z."/>
            <person name="Zhang L."/>
            <person name="Hao G."/>
            <person name="Liu J."/>
            <person name="Yang Y."/>
        </authorList>
    </citation>
    <scope>NUCLEOTIDE SEQUENCE [LARGE SCALE GENOMIC DNA]</scope>
    <source>
        <strain evidence="6">Cfa_2016G</strain>
        <tissue evidence="6">Leaf</tissue>
    </source>
</reference>
<sequence>MSCKYNGGLLLIVGVVIMWVTSAEVTQEVVFIHYKQPFAVAYLATSLLIVHLPIAFLKDWLLEFMRCHDDAETVDDSSAESDSPVKHAAGHTTFEIEHQEPLGNASSCIDIYSEDLDPLVSACTKNMDEVKKDRNFTTREIAKFGFCIAPLWFFTEYLTNAALARTTVASTTLLSSTSGLFTLLIGACLGQDSINIVKVIAIVFSMAGVAMTTFGKTSTTDETQNGKHSSLGDLCAILSSFTYSLFTVLLKKFAGEGERVDVQKLFGCVGLFTLVVLWCLDIFKKYLAGMMASVISTSSCVAFTCHCIHMVIDRTVVFCSLLKFPWCDLVASAALVASKQLHMHIFNE</sequence>
<feature type="transmembrane region" description="Helical" evidence="3">
    <location>
        <begin position="169"/>
        <end position="189"/>
    </location>
</feature>
<evidence type="ECO:0000256" key="2">
    <source>
        <dbReference type="ARBA" id="ARBA00007635"/>
    </source>
</evidence>
<feature type="chain" id="PRO_5024413842" description="EamA domain-containing protein" evidence="4">
    <location>
        <begin position="24"/>
        <end position="348"/>
    </location>
</feature>
<dbReference type="OrthoDB" id="1436450at2759"/>
<dbReference type="PANTHER" id="PTHR23051:SF10">
    <property type="entry name" value="EAMA DOMAIN-CONTAINING PROTEIN"/>
    <property type="match status" value="1"/>
</dbReference>
<evidence type="ECO:0000259" key="5">
    <source>
        <dbReference type="Pfam" id="PF00892"/>
    </source>
</evidence>
<gene>
    <name evidence="6" type="ORF">FH972_002287</name>
</gene>